<keyword evidence="1 2" id="KW-0694">RNA-binding</keyword>
<reference evidence="5 6" key="2">
    <citation type="submission" date="2013-02" db="EMBL/GenBank/DDBJ databases">
        <title>The Genome Sequence of Plasmodium falciparum Palo Alto/Uganda.</title>
        <authorList>
            <consortium name="The Broad Institute Genome Sequencing Platform"/>
            <consortium name="The Broad Institute Genome Sequencing Center for Infectious Disease"/>
            <person name="Neafsey D."/>
            <person name="Cheeseman I."/>
            <person name="Volkman S."/>
            <person name="Adams J."/>
            <person name="Walker B."/>
            <person name="Young S.K."/>
            <person name="Zeng Q."/>
            <person name="Gargeya S."/>
            <person name="Fitzgerald M."/>
            <person name="Haas B."/>
            <person name="Abouelleil A."/>
            <person name="Alvarado L."/>
            <person name="Arachchi H.M."/>
            <person name="Berlin A.M."/>
            <person name="Chapman S.B."/>
            <person name="Dewar J."/>
            <person name="Goldberg J."/>
            <person name="Griggs A."/>
            <person name="Gujja S."/>
            <person name="Hansen M."/>
            <person name="Howarth C."/>
            <person name="Imamovic A."/>
            <person name="Larimer J."/>
            <person name="McCowan C."/>
            <person name="Murphy C."/>
            <person name="Neiman D."/>
            <person name="Pearson M."/>
            <person name="Priest M."/>
            <person name="Roberts A."/>
            <person name="Saif S."/>
            <person name="Shea T."/>
            <person name="Sisk P."/>
            <person name="Sykes S."/>
            <person name="Wortman J."/>
            <person name="Nusbaum C."/>
            <person name="Birren B."/>
        </authorList>
    </citation>
    <scope>NUCLEOTIDE SEQUENCE [LARGE SCALE GENOMIC DNA]</scope>
    <source>
        <strain evidence="5 6">Palo Alto/Uganda</strain>
    </source>
</reference>
<dbReference type="Pfam" id="PF00076">
    <property type="entry name" value="RRM_1"/>
    <property type="match status" value="1"/>
</dbReference>
<evidence type="ECO:0000313" key="6">
    <source>
        <dbReference type="Proteomes" id="UP000019103"/>
    </source>
</evidence>
<dbReference type="PANTHER" id="PTHR19965:SF35">
    <property type="entry name" value="RNA ANNEALING PROTEIN YRA1"/>
    <property type="match status" value="1"/>
</dbReference>
<evidence type="ECO:0000256" key="2">
    <source>
        <dbReference type="PROSITE-ProRule" id="PRU00176"/>
    </source>
</evidence>
<evidence type="ECO:0000256" key="3">
    <source>
        <dbReference type="SAM" id="MobiDB-lite"/>
    </source>
</evidence>
<gene>
    <name evidence="5" type="ORF">PFUGPA_01499</name>
</gene>
<dbReference type="GO" id="GO:0003729">
    <property type="term" value="F:mRNA binding"/>
    <property type="evidence" value="ECO:0007669"/>
    <property type="project" value="TreeGrafter"/>
</dbReference>
<dbReference type="SUPFAM" id="SSF54928">
    <property type="entry name" value="RNA-binding domain, RBD"/>
    <property type="match status" value="1"/>
</dbReference>
<proteinExistence type="predicted"/>
<evidence type="ECO:0000313" key="5">
    <source>
        <dbReference type="EMBL" id="ETW56709.1"/>
    </source>
</evidence>
<feature type="compositionally biased region" description="Basic and acidic residues" evidence="3">
    <location>
        <begin position="51"/>
        <end position="61"/>
    </location>
</feature>
<dbReference type="PANTHER" id="PTHR19965">
    <property type="entry name" value="RNA AND EXPORT FACTOR BINDING PROTEIN"/>
    <property type="match status" value="1"/>
</dbReference>
<dbReference type="InterPro" id="IPR051229">
    <property type="entry name" value="ALYREF_mRNA_export"/>
</dbReference>
<dbReference type="CDD" id="cd00590">
    <property type="entry name" value="RRM_SF"/>
    <property type="match status" value="1"/>
</dbReference>
<evidence type="ECO:0000259" key="4">
    <source>
        <dbReference type="PROSITE" id="PS50102"/>
    </source>
</evidence>
<dbReference type="InterPro" id="IPR012677">
    <property type="entry name" value="Nucleotide-bd_a/b_plait_sf"/>
</dbReference>
<feature type="domain" description="RRM" evidence="4">
    <location>
        <begin position="469"/>
        <end position="537"/>
    </location>
</feature>
<feature type="compositionally biased region" description="Pro residues" evidence="3">
    <location>
        <begin position="126"/>
        <end position="140"/>
    </location>
</feature>
<dbReference type="PROSITE" id="PS50102">
    <property type="entry name" value="RRM"/>
    <property type="match status" value="1"/>
</dbReference>
<accession>W4J3T5</accession>
<sequence>MNETKEDTSDRADEVSLENLSFEKRSFEKLSSEKPSSEKLLSDKLLSEKLLSDKEEDEKKNVIKNKNLKKSNKKIIKKNKKKGKIKKNNSKENQPTTLLSNNDRNKNNHVSNNKSNKPIIISSHIIPPPPPTFKPPPPPPPKEKNKIEKWTLRKNAAYSMNTNIDLPNTTNGNVINNNNNNNNNNFSNILITNQNNNHNLQHIHNNSNRNMQNDNNIINNIGIHSTGTLSVGNNHILGKPSLSLKPLNNHWNINNNYMKKGEPNINMKKLSSVELRHSINYNINTNNKKNDIINNNMMYYNITNNNMDKDKFKNHLQIRHGSYYQNINPINIIKEQEDKNKKNTLLPNSNMNQINKDPIYYMNKASYEYNLKGNVIYPPKFPAVSNFSSNRPYLLKAPSELAIPKTASKILKKNVFKENAGGFPNYPKEGPPPNHFSSRKLSEPIINMCPSNMKRLPPIPGSFHEKKAIPKDLSAQEIMETFKCVGNVLGADIMLTSKGTHSGRACITFPDFESASLAASQYDGGTLNNQKIKVFVE</sequence>
<dbReference type="InterPro" id="IPR035979">
    <property type="entry name" value="RBD_domain_sf"/>
</dbReference>
<protein>
    <recommendedName>
        <fullName evidence="4">RRM domain-containing protein</fullName>
    </recommendedName>
</protein>
<evidence type="ECO:0000256" key="1">
    <source>
        <dbReference type="ARBA" id="ARBA00022884"/>
    </source>
</evidence>
<feature type="region of interest" description="Disordered" evidence="3">
    <location>
        <begin position="51"/>
        <end position="144"/>
    </location>
</feature>
<dbReference type="Proteomes" id="UP000019103">
    <property type="component" value="Unassembled WGS sequence"/>
</dbReference>
<organism evidence="5 6">
    <name type="scientific">Plasmodium falciparum (isolate Palo Alto / Uganda)</name>
    <dbReference type="NCBI Taxonomy" id="57270"/>
    <lineage>
        <taxon>Eukaryota</taxon>
        <taxon>Sar</taxon>
        <taxon>Alveolata</taxon>
        <taxon>Apicomplexa</taxon>
        <taxon>Aconoidasida</taxon>
        <taxon>Haemosporida</taxon>
        <taxon>Plasmodiidae</taxon>
        <taxon>Plasmodium</taxon>
        <taxon>Plasmodium (Laverania)</taxon>
    </lineage>
</organism>
<dbReference type="InterPro" id="IPR000504">
    <property type="entry name" value="RRM_dom"/>
</dbReference>
<name>W4J3T5_PLAFP</name>
<dbReference type="OMA" id="LETFRCM"/>
<reference evidence="5 6" key="1">
    <citation type="submission" date="2013-02" db="EMBL/GenBank/DDBJ databases">
        <title>The Genome Annotation of Plasmodium falciparum Palo Alto/Uganda.</title>
        <authorList>
            <consortium name="The Broad Institute Genome Sequencing Platform"/>
            <consortium name="The Broad Institute Genome Sequencing Center for Infectious Disease"/>
            <person name="Neafsey D."/>
            <person name="Hoffman S."/>
            <person name="Volkman S."/>
            <person name="Rosenthal P."/>
            <person name="Walker B."/>
            <person name="Young S.K."/>
            <person name="Zeng Q."/>
            <person name="Gargeya S."/>
            <person name="Fitzgerald M."/>
            <person name="Haas B."/>
            <person name="Abouelleil A."/>
            <person name="Allen A.W."/>
            <person name="Alvarado L."/>
            <person name="Arachchi H.M."/>
            <person name="Berlin A.M."/>
            <person name="Chapman S.B."/>
            <person name="Gainer-Dewar J."/>
            <person name="Goldberg J."/>
            <person name="Griggs A."/>
            <person name="Gujja S."/>
            <person name="Hansen M."/>
            <person name="Howarth C."/>
            <person name="Imamovic A."/>
            <person name="Ireland A."/>
            <person name="Larimer J."/>
            <person name="McCowan C."/>
            <person name="Murphy C."/>
            <person name="Pearson M."/>
            <person name="Poon T.W."/>
            <person name="Priest M."/>
            <person name="Roberts A."/>
            <person name="Saif S."/>
            <person name="Shea T."/>
            <person name="Sisk P."/>
            <person name="Sykes S."/>
            <person name="Wortman J."/>
            <person name="Nusbaum C."/>
            <person name="Birren B."/>
        </authorList>
    </citation>
    <scope>NUCLEOTIDE SEQUENCE [LARGE SCALE GENOMIC DNA]</scope>
    <source>
        <strain evidence="5 6">Palo Alto/Uganda</strain>
    </source>
</reference>
<feature type="compositionally biased region" description="Low complexity" evidence="3">
    <location>
        <begin position="108"/>
        <end position="125"/>
    </location>
</feature>
<dbReference type="GO" id="GO:0006406">
    <property type="term" value="P:mRNA export from nucleus"/>
    <property type="evidence" value="ECO:0007669"/>
    <property type="project" value="TreeGrafter"/>
</dbReference>
<dbReference type="Gene3D" id="3.30.70.330">
    <property type="match status" value="1"/>
</dbReference>
<dbReference type="GO" id="GO:0005634">
    <property type="term" value="C:nucleus"/>
    <property type="evidence" value="ECO:0007669"/>
    <property type="project" value="TreeGrafter"/>
</dbReference>
<feature type="compositionally biased region" description="Basic residues" evidence="3">
    <location>
        <begin position="62"/>
        <end position="88"/>
    </location>
</feature>
<dbReference type="AlphaFoldDB" id="W4J3T5"/>
<dbReference type="OrthoDB" id="346839at2759"/>
<dbReference type="EMBL" id="KI927303">
    <property type="protein sequence ID" value="ETW56709.1"/>
    <property type="molecule type" value="Genomic_DNA"/>
</dbReference>